<reference evidence="3" key="1">
    <citation type="journal article" date="2022" name="Int. J. Syst. Evol. Microbiol.">
        <title>Pseudomonas aegrilactucae sp. nov. and Pseudomonas morbosilactucae sp. nov., pathogens causing bacterial rot of lettuce in Japan.</title>
        <authorList>
            <person name="Sawada H."/>
            <person name="Fujikawa T."/>
            <person name="Satou M."/>
        </authorList>
    </citation>
    <scope>NUCLEOTIDE SEQUENCE</scope>
    <source>
        <strain evidence="3">0166_1</strain>
    </source>
</reference>
<feature type="transmembrane region" description="Helical" evidence="1">
    <location>
        <begin position="106"/>
        <end position="123"/>
    </location>
</feature>
<feature type="transmembrane region" description="Helical" evidence="1">
    <location>
        <begin position="29"/>
        <end position="50"/>
    </location>
</feature>
<gene>
    <name evidence="3" type="ORF">DSM104329_02589</name>
</gene>
<feature type="transmembrane region" description="Helical" evidence="1">
    <location>
        <begin position="180"/>
        <end position="207"/>
    </location>
</feature>
<feature type="transmembrane region" description="Helical" evidence="1">
    <location>
        <begin position="358"/>
        <end position="375"/>
    </location>
</feature>
<feature type="signal peptide" evidence="2">
    <location>
        <begin position="1"/>
        <end position="19"/>
    </location>
</feature>
<feature type="transmembrane region" description="Helical" evidence="1">
    <location>
        <begin position="129"/>
        <end position="148"/>
    </location>
</feature>
<dbReference type="Proteomes" id="UP001162834">
    <property type="component" value="Chromosome"/>
</dbReference>
<feature type="transmembrane region" description="Helical" evidence="1">
    <location>
        <begin position="300"/>
        <end position="321"/>
    </location>
</feature>
<evidence type="ECO:0000313" key="3">
    <source>
        <dbReference type="EMBL" id="UGS36189.1"/>
    </source>
</evidence>
<evidence type="ECO:0000256" key="2">
    <source>
        <dbReference type="SAM" id="SignalP"/>
    </source>
</evidence>
<keyword evidence="4" id="KW-1185">Reference proteome</keyword>
<keyword evidence="1" id="KW-0812">Transmembrane</keyword>
<evidence type="ECO:0000313" key="4">
    <source>
        <dbReference type="Proteomes" id="UP001162834"/>
    </source>
</evidence>
<feature type="transmembrane region" description="Helical" evidence="1">
    <location>
        <begin position="219"/>
        <end position="237"/>
    </location>
</feature>
<keyword evidence="1" id="KW-1133">Transmembrane helix</keyword>
<dbReference type="AlphaFoldDB" id="A0A9E6XX80"/>
<keyword evidence="2" id="KW-0732">Signal</keyword>
<sequence>MVGSAACAAGIFVSRMATATPPRAAPATMARWLPAVATIVGVAALLYLVYDPWYLNYDARYALLWAHDLWHGFTPEYTADYAPTPHPLQMAVSSIALPFGDNADRVMVLITLLCFGALVWLVFRLGSRLFTPWAGALAALVVLTRPAIERDAVLAYQDLPFEALIVGAVLLEAVKPKRGVPVLAVLAVAGLLRPEAWVLSGLYVLYLWAGRTWQERAKLVAVALIAPVVWAASDWIITGDPLHSLHGTSELAASNDRRRSITQVPRWGAAYLAFTLREPLILGVPIGMVFAWMYRRRQGVLIVAVVVAMLAVFAIGPLFGLPLIGRYVRTPAILLSLFYGAAVFGWQLLPKHASARRWWMGIGAFALLLSLVFIPKQLSMLRDLDQRFAADSHLYADLRKAAEAPKVKAAFAVCAPLSTADHRPIPYFRFWAAGPPGSVGTVRGHASPLGELFLQPRHTKYAKRFYKKNFPKATAPARYTRIYRNRSYAVFASPRCVRRLPA</sequence>
<dbReference type="EMBL" id="CP087164">
    <property type="protein sequence ID" value="UGS36189.1"/>
    <property type="molecule type" value="Genomic_DNA"/>
</dbReference>
<evidence type="ECO:0008006" key="5">
    <source>
        <dbReference type="Google" id="ProtNLM"/>
    </source>
</evidence>
<feature type="transmembrane region" description="Helical" evidence="1">
    <location>
        <begin position="269"/>
        <end position="293"/>
    </location>
</feature>
<name>A0A9E6XX80_9ACTN</name>
<accession>A0A9E6XX80</accession>
<protein>
    <recommendedName>
        <fullName evidence="5">Glycosyltransferase RgtA/B/C/D-like domain-containing protein</fullName>
    </recommendedName>
</protein>
<feature type="transmembrane region" description="Helical" evidence="1">
    <location>
        <begin position="327"/>
        <end position="346"/>
    </location>
</feature>
<dbReference type="KEGG" id="sbae:DSM104329_02589"/>
<evidence type="ECO:0000256" key="1">
    <source>
        <dbReference type="SAM" id="Phobius"/>
    </source>
</evidence>
<proteinExistence type="predicted"/>
<organism evidence="3 4">
    <name type="scientific">Capillimicrobium parvum</name>
    <dbReference type="NCBI Taxonomy" id="2884022"/>
    <lineage>
        <taxon>Bacteria</taxon>
        <taxon>Bacillati</taxon>
        <taxon>Actinomycetota</taxon>
        <taxon>Thermoleophilia</taxon>
        <taxon>Solirubrobacterales</taxon>
        <taxon>Capillimicrobiaceae</taxon>
        <taxon>Capillimicrobium</taxon>
    </lineage>
</organism>
<keyword evidence="1" id="KW-0472">Membrane</keyword>
<feature type="chain" id="PRO_5039042101" description="Glycosyltransferase RgtA/B/C/D-like domain-containing protein" evidence="2">
    <location>
        <begin position="20"/>
        <end position="502"/>
    </location>
</feature>